<evidence type="ECO:0008006" key="2">
    <source>
        <dbReference type="Google" id="ProtNLM"/>
    </source>
</evidence>
<reference evidence="1" key="1">
    <citation type="submission" date="2018-06" db="EMBL/GenBank/DDBJ databases">
        <authorList>
            <person name="Zhirakovskaya E."/>
        </authorList>
    </citation>
    <scope>NUCLEOTIDE SEQUENCE</scope>
</reference>
<dbReference type="Pfam" id="PF14081">
    <property type="entry name" value="DUF4262"/>
    <property type="match status" value="1"/>
</dbReference>
<organism evidence="1">
    <name type="scientific">hydrothermal vent metagenome</name>
    <dbReference type="NCBI Taxonomy" id="652676"/>
    <lineage>
        <taxon>unclassified sequences</taxon>
        <taxon>metagenomes</taxon>
        <taxon>ecological metagenomes</taxon>
    </lineage>
</organism>
<dbReference type="InterPro" id="IPR025358">
    <property type="entry name" value="DUF4262"/>
</dbReference>
<name>A0A3B0SVZ9_9ZZZZ</name>
<dbReference type="EMBL" id="UOEI01000423">
    <property type="protein sequence ID" value="VAW05257.1"/>
    <property type="molecule type" value="Genomic_DNA"/>
</dbReference>
<proteinExistence type="predicted"/>
<evidence type="ECO:0000313" key="1">
    <source>
        <dbReference type="EMBL" id="VAW05257.1"/>
    </source>
</evidence>
<gene>
    <name evidence="1" type="ORF">MNBD_ACTINO01-688</name>
</gene>
<accession>A0A3B0SVZ9</accession>
<sequence>MDARTQAFYDQHDAHITDVIRRCRWFIQYVGGDTCVTPGCTGEPDSDEPPFAYTVGLFGLGHPELLIVGVPPATAVGVLNDLGRRIHAGATLLAGELLTFDEWPHRIIPETVPNPGEIVFESNRFYDRPDDLSVPALQLSYDDSEGRFPWDEGYASPWMQPRPGTFTA</sequence>
<dbReference type="AlphaFoldDB" id="A0A3B0SVZ9"/>
<protein>
    <recommendedName>
        <fullName evidence="2">DUF4262 domain-containing protein</fullName>
    </recommendedName>
</protein>